<keyword evidence="2" id="KW-1133">Transmembrane helix</keyword>
<evidence type="ECO:0000256" key="1">
    <source>
        <dbReference type="SAM" id="MobiDB-lite"/>
    </source>
</evidence>
<keyword evidence="3" id="KW-0966">Cell projection</keyword>
<sequence length="252" mass="28058">MDIALFIIGFLLFVGSLVYLVVSLIKKSFTKKKFIGALASGFVLMIIGLSIPSSTETASEPRQAEKEKEKEKEPELTPEQIAANEKAETDKKAKEEAESKAKAEEEAKKKAEQETPDYKLKQAVTKALGKESNREGDKITKLTFDQETGNILVNFKGDENFTENMTITGVQLDIKDTLKAIKTTGVAFNNINIVVSYSMVDQYGNAEESKVIDLDYSKDTIDKINFDNFNTDNIYTVSDIVNFVHQAFVGKK</sequence>
<keyword evidence="2" id="KW-0472">Membrane</keyword>
<evidence type="ECO:0000313" key="4">
    <source>
        <dbReference type="Proteomes" id="UP001242313"/>
    </source>
</evidence>
<feature type="transmembrane region" description="Helical" evidence="2">
    <location>
        <begin position="6"/>
        <end position="25"/>
    </location>
</feature>
<feature type="compositionally biased region" description="Basic and acidic residues" evidence="1">
    <location>
        <begin position="85"/>
        <end position="115"/>
    </location>
</feature>
<dbReference type="EMBL" id="JAUSUN010000017">
    <property type="protein sequence ID" value="MDQ0414573.1"/>
    <property type="molecule type" value="Genomic_DNA"/>
</dbReference>
<gene>
    <name evidence="3" type="ORF">J2S25_002782</name>
</gene>
<protein>
    <submittedName>
        <fullName evidence="3">Flagellar motor protein MotB</fullName>
    </submittedName>
</protein>
<keyword evidence="3" id="KW-0969">Cilium</keyword>
<organism evidence="3 4">
    <name type="scientific">Mesobacillus stamsii</name>
    <dbReference type="NCBI Taxonomy" id="225347"/>
    <lineage>
        <taxon>Bacteria</taxon>
        <taxon>Bacillati</taxon>
        <taxon>Bacillota</taxon>
        <taxon>Bacilli</taxon>
        <taxon>Bacillales</taxon>
        <taxon>Bacillaceae</taxon>
        <taxon>Mesobacillus</taxon>
    </lineage>
</organism>
<accession>A0ABU0FXA7</accession>
<evidence type="ECO:0000313" key="3">
    <source>
        <dbReference type="EMBL" id="MDQ0414573.1"/>
    </source>
</evidence>
<keyword evidence="3" id="KW-0282">Flagellum</keyword>
<reference evidence="3 4" key="1">
    <citation type="submission" date="2023-07" db="EMBL/GenBank/DDBJ databases">
        <title>Genomic Encyclopedia of Type Strains, Phase IV (KMG-IV): sequencing the most valuable type-strain genomes for metagenomic binning, comparative biology and taxonomic classification.</title>
        <authorList>
            <person name="Goeker M."/>
        </authorList>
    </citation>
    <scope>NUCLEOTIDE SEQUENCE [LARGE SCALE GENOMIC DNA]</scope>
    <source>
        <strain evidence="3 4">DSM 19598</strain>
    </source>
</reference>
<name>A0ABU0FXA7_9BACI</name>
<comment type="caution">
    <text evidence="3">The sequence shown here is derived from an EMBL/GenBank/DDBJ whole genome shotgun (WGS) entry which is preliminary data.</text>
</comment>
<dbReference type="RefSeq" id="WP_307192141.1">
    <property type="nucleotide sequence ID" value="NZ_JAUSUN010000017.1"/>
</dbReference>
<feature type="transmembrane region" description="Helical" evidence="2">
    <location>
        <begin position="34"/>
        <end position="52"/>
    </location>
</feature>
<feature type="compositionally biased region" description="Basic and acidic residues" evidence="1">
    <location>
        <begin position="62"/>
        <end position="75"/>
    </location>
</feature>
<proteinExistence type="predicted"/>
<feature type="region of interest" description="Disordered" evidence="1">
    <location>
        <begin position="55"/>
        <end position="115"/>
    </location>
</feature>
<keyword evidence="4" id="KW-1185">Reference proteome</keyword>
<keyword evidence="2" id="KW-0812">Transmembrane</keyword>
<evidence type="ECO:0000256" key="2">
    <source>
        <dbReference type="SAM" id="Phobius"/>
    </source>
</evidence>
<dbReference type="Proteomes" id="UP001242313">
    <property type="component" value="Unassembled WGS sequence"/>
</dbReference>